<dbReference type="Gene3D" id="1.20.58.320">
    <property type="entry name" value="TPR-like"/>
    <property type="match status" value="1"/>
</dbReference>
<comment type="caution">
    <text evidence="1">The sequence shown here is derived from an EMBL/GenBank/DDBJ whole genome shotgun (WGS) entry which is preliminary data.</text>
</comment>
<gene>
    <name evidence="1" type="ORF">KP803_13350</name>
</gene>
<dbReference type="EMBL" id="JAJHVV010000008">
    <property type="protein sequence ID" value="MCK6264261.1"/>
    <property type="molecule type" value="Genomic_DNA"/>
</dbReference>
<protein>
    <submittedName>
        <fullName evidence="1">DUF924 domain-containing protein</fullName>
    </submittedName>
</protein>
<evidence type="ECO:0000313" key="1">
    <source>
        <dbReference type="EMBL" id="MCK6264261.1"/>
    </source>
</evidence>
<dbReference type="InterPro" id="IPR011990">
    <property type="entry name" value="TPR-like_helical_dom_sf"/>
</dbReference>
<dbReference type="Proteomes" id="UP001139559">
    <property type="component" value="Unassembled WGS sequence"/>
</dbReference>
<proteinExistence type="predicted"/>
<evidence type="ECO:0000313" key="2">
    <source>
        <dbReference type="Proteomes" id="UP001139559"/>
    </source>
</evidence>
<dbReference type="AlphaFoldDB" id="A0A9X2BHS2"/>
<dbReference type="SUPFAM" id="SSF48452">
    <property type="entry name" value="TPR-like"/>
    <property type="match status" value="1"/>
</dbReference>
<dbReference type="Pfam" id="PF06041">
    <property type="entry name" value="DUF924"/>
    <property type="match status" value="1"/>
</dbReference>
<reference evidence="1" key="1">
    <citation type="submission" date="2021-11" db="EMBL/GenBank/DDBJ databases">
        <title>Vibrio ZSDE26 sp. nov. and Vibrio ZSDZ34 sp. nov., isolated from coastal seawater in Qingdao.</title>
        <authorList>
            <person name="Zhang P."/>
        </authorList>
    </citation>
    <scope>NUCLEOTIDE SEQUENCE</scope>
    <source>
        <strain evidence="1">ZSDE26</strain>
    </source>
</reference>
<accession>A0A9X2BHS2</accession>
<sequence length="179" mass="20939">MEYNEVLTFWFDELGPAKWWVKDEDVDELIKKRFLAQHEKAMKCELFKWRDSAKGRLAEIIILDQFSRNMFRYTPQSFASDPLALALAQEAVNLGVDNELNTVEKSFLYMPYMHSESLSIHNVALKLYEANGVEANLDFEIKHRDIIVQFGRYPHRNAILDRSSSPEEIEFLTQPNSSF</sequence>
<dbReference type="Gene3D" id="1.25.40.10">
    <property type="entry name" value="Tetratricopeptide repeat domain"/>
    <property type="match status" value="1"/>
</dbReference>
<keyword evidence="2" id="KW-1185">Reference proteome</keyword>
<dbReference type="InterPro" id="IPR010323">
    <property type="entry name" value="DUF924"/>
</dbReference>
<organism evidence="1 2">
    <name type="scientific">Vibrio amylolyticus</name>
    <dbReference type="NCBI Taxonomy" id="2847292"/>
    <lineage>
        <taxon>Bacteria</taxon>
        <taxon>Pseudomonadati</taxon>
        <taxon>Pseudomonadota</taxon>
        <taxon>Gammaproteobacteria</taxon>
        <taxon>Vibrionales</taxon>
        <taxon>Vibrionaceae</taxon>
        <taxon>Vibrio</taxon>
    </lineage>
</organism>
<dbReference type="RefSeq" id="WP_248009347.1">
    <property type="nucleotide sequence ID" value="NZ_JAJHVV010000008.1"/>
</dbReference>
<name>A0A9X2BHS2_9VIBR</name>